<dbReference type="Pfam" id="PF12833">
    <property type="entry name" value="HTH_18"/>
    <property type="match status" value="1"/>
</dbReference>
<dbReference type="Gene3D" id="3.40.50.880">
    <property type="match status" value="1"/>
</dbReference>
<proteinExistence type="predicted"/>
<dbReference type="SUPFAM" id="SSF46689">
    <property type="entry name" value="Homeodomain-like"/>
    <property type="match status" value="2"/>
</dbReference>
<evidence type="ECO:0000259" key="3">
    <source>
        <dbReference type="PROSITE" id="PS01124"/>
    </source>
</evidence>
<evidence type="ECO:0000256" key="1">
    <source>
        <dbReference type="ARBA" id="ARBA00023015"/>
    </source>
</evidence>
<feature type="domain" description="HTH araC/xylS-type" evidence="3">
    <location>
        <begin position="217"/>
        <end position="315"/>
    </location>
</feature>
<dbReference type="Gene3D" id="1.10.10.60">
    <property type="entry name" value="Homeodomain-like"/>
    <property type="match status" value="1"/>
</dbReference>
<dbReference type="PANTHER" id="PTHR43130:SF3">
    <property type="entry name" value="HTH-TYPE TRANSCRIPTIONAL REGULATOR RV1931C"/>
    <property type="match status" value="1"/>
</dbReference>
<evidence type="ECO:0000313" key="4">
    <source>
        <dbReference type="EMBL" id="MFD2262922.1"/>
    </source>
</evidence>
<comment type="caution">
    <text evidence="4">The sequence shown here is derived from an EMBL/GenBank/DDBJ whole genome shotgun (WGS) entry which is preliminary data.</text>
</comment>
<dbReference type="InterPro" id="IPR052158">
    <property type="entry name" value="INH-QAR"/>
</dbReference>
<dbReference type="InterPro" id="IPR002818">
    <property type="entry name" value="DJ-1/PfpI"/>
</dbReference>
<dbReference type="CDD" id="cd03137">
    <property type="entry name" value="GATase1_AraC_1"/>
    <property type="match status" value="1"/>
</dbReference>
<dbReference type="InterPro" id="IPR018060">
    <property type="entry name" value="HTH_AraC"/>
</dbReference>
<organism evidence="4 5">
    <name type="scientific">Lacibacterium aquatile</name>
    <dbReference type="NCBI Taxonomy" id="1168082"/>
    <lineage>
        <taxon>Bacteria</taxon>
        <taxon>Pseudomonadati</taxon>
        <taxon>Pseudomonadota</taxon>
        <taxon>Alphaproteobacteria</taxon>
        <taxon>Rhodospirillales</taxon>
        <taxon>Rhodospirillaceae</taxon>
    </lineage>
</organism>
<dbReference type="RefSeq" id="WP_379875891.1">
    <property type="nucleotide sequence ID" value="NZ_JBHUIP010000006.1"/>
</dbReference>
<dbReference type="SMART" id="SM00342">
    <property type="entry name" value="HTH_ARAC"/>
    <property type="match status" value="1"/>
</dbReference>
<accession>A0ABW5DPG2</accession>
<keyword evidence="5" id="KW-1185">Reference proteome</keyword>
<dbReference type="PROSITE" id="PS01124">
    <property type="entry name" value="HTH_ARAC_FAMILY_2"/>
    <property type="match status" value="1"/>
</dbReference>
<dbReference type="PANTHER" id="PTHR43130">
    <property type="entry name" value="ARAC-FAMILY TRANSCRIPTIONAL REGULATOR"/>
    <property type="match status" value="1"/>
</dbReference>
<dbReference type="InterPro" id="IPR009057">
    <property type="entry name" value="Homeodomain-like_sf"/>
</dbReference>
<protein>
    <submittedName>
        <fullName evidence="4">GlxA family transcriptional regulator</fullName>
    </submittedName>
</protein>
<keyword evidence="2" id="KW-0804">Transcription</keyword>
<keyword evidence="1" id="KW-0805">Transcription regulation</keyword>
<reference evidence="5" key="1">
    <citation type="journal article" date="2019" name="Int. J. Syst. Evol. Microbiol.">
        <title>The Global Catalogue of Microorganisms (GCM) 10K type strain sequencing project: providing services to taxonomists for standard genome sequencing and annotation.</title>
        <authorList>
            <consortium name="The Broad Institute Genomics Platform"/>
            <consortium name="The Broad Institute Genome Sequencing Center for Infectious Disease"/>
            <person name="Wu L."/>
            <person name="Ma J."/>
        </authorList>
    </citation>
    <scope>NUCLEOTIDE SEQUENCE [LARGE SCALE GENOMIC DNA]</scope>
    <source>
        <strain evidence="5">CGMCC 1.19062</strain>
    </source>
</reference>
<dbReference type="Pfam" id="PF01965">
    <property type="entry name" value="DJ-1_PfpI"/>
    <property type="match status" value="1"/>
</dbReference>
<gene>
    <name evidence="4" type="ORF">ACFSM5_08490</name>
</gene>
<evidence type="ECO:0000313" key="5">
    <source>
        <dbReference type="Proteomes" id="UP001597295"/>
    </source>
</evidence>
<evidence type="ECO:0000256" key="2">
    <source>
        <dbReference type="ARBA" id="ARBA00023163"/>
    </source>
</evidence>
<sequence>MTRLIEILAIPGFQLLDLTGPLQVFASANELAKQETSDPYRIGTVSRSGGPVVSSSGLTVMTSPLSDPASPLHTLIVPGGQGIEAAMADALLIEWIAARSASAQRVVSICTGAFIVAASGRFDGRRVATHWERCDDLARRFPALTVEPHPIFIEDGSCWSSAGVTAGIDLCLALVERDLGRDLALAIARDLVVYLKRPGGQSQYSAMLSLQRSSRFVDLHDWMLKTLAGDLSLGALAQKAGMSERSFSRRYLEETGITPARAVERLRIEAARTLLADTPLPVKTVAKQCGFQNEETLRRSFTRLLATSPQDYRRNWQADEQHAIEA</sequence>
<dbReference type="InterPro" id="IPR029062">
    <property type="entry name" value="Class_I_gatase-like"/>
</dbReference>
<name>A0ABW5DPG2_9PROT</name>
<dbReference type="SUPFAM" id="SSF52317">
    <property type="entry name" value="Class I glutamine amidotransferase-like"/>
    <property type="match status" value="1"/>
</dbReference>
<dbReference type="EMBL" id="JBHUIP010000006">
    <property type="protein sequence ID" value="MFD2262922.1"/>
    <property type="molecule type" value="Genomic_DNA"/>
</dbReference>
<dbReference type="Proteomes" id="UP001597295">
    <property type="component" value="Unassembled WGS sequence"/>
</dbReference>